<evidence type="ECO:0000256" key="8">
    <source>
        <dbReference type="PROSITE-ProRule" id="PRU00169"/>
    </source>
</evidence>
<evidence type="ECO:0000256" key="4">
    <source>
        <dbReference type="ARBA" id="ARBA00023012"/>
    </source>
</evidence>
<dbReference type="Pfam" id="PF12833">
    <property type="entry name" value="HTH_18"/>
    <property type="match status" value="1"/>
</dbReference>
<accession>A0A917H1C0</accession>
<comment type="caution">
    <text evidence="11">The sequence shown here is derived from an EMBL/GenBank/DDBJ whole genome shotgun (WGS) entry which is preliminary data.</text>
</comment>
<reference evidence="11 12" key="1">
    <citation type="journal article" date="2014" name="Int. J. Syst. Evol. Microbiol.">
        <title>Complete genome sequence of Corynebacterium casei LMG S-19264T (=DSM 44701T), isolated from a smear-ripened cheese.</title>
        <authorList>
            <consortium name="US DOE Joint Genome Institute (JGI-PGF)"/>
            <person name="Walter F."/>
            <person name="Albersmeier A."/>
            <person name="Kalinowski J."/>
            <person name="Ruckert C."/>
        </authorList>
    </citation>
    <scope>NUCLEOTIDE SEQUENCE [LARGE SCALE GENOMIC DNA]</scope>
    <source>
        <strain evidence="11 12">CGMCC 1.15286</strain>
    </source>
</reference>
<organism evidence="11 12">
    <name type="scientific">Paenibacillus radicis</name>
    <name type="common">ex Gao et al. 2016</name>
    <dbReference type="NCBI Taxonomy" id="1737354"/>
    <lineage>
        <taxon>Bacteria</taxon>
        <taxon>Bacillati</taxon>
        <taxon>Bacillota</taxon>
        <taxon>Bacilli</taxon>
        <taxon>Bacillales</taxon>
        <taxon>Paenibacillaceae</taxon>
        <taxon>Paenibacillus</taxon>
    </lineage>
</organism>
<dbReference type="InterPro" id="IPR001789">
    <property type="entry name" value="Sig_transdc_resp-reg_receiver"/>
</dbReference>
<feature type="domain" description="HTH araC/xylS-type" evidence="9">
    <location>
        <begin position="293"/>
        <end position="395"/>
    </location>
</feature>
<dbReference type="Gene3D" id="3.40.50.2300">
    <property type="match status" value="1"/>
</dbReference>
<keyword evidence="12" id="KW-1185">Reference proteome</keyword>
<dbReference type="Gene3D" id="1.10.10.60">
    <property type="entry name" value="Homeodomain-like"/>
    <property type="match status" value="2"/>
</dbReference>
<dbReference type="RefSeq" id="WP_188888610.1">
    <property type="nucleotide sequence ID" value="NZ_BMHY01000003.1"/>
</dbReference>
<dbReference type="PANTHER" id="PTHR42713:SF3">
    <property type="entry name" value="TRANSCRIPTIONAL REGULATORY PROTEIN HPTR"/>
    <property type="match status" value="1"/>
</dbReference>
<dbReference type="InterPro" id="IPR011006">
    <property type="entry name" value="CheY-like_superfamily"/>
</dbReference>
<dbReference type="InterPro" id="IPR018060">
    <property type="entry name" value="HTH_AraC"/>
</dbReference>
<dbReference type="Pfam" id="PF00072">
    <property type="entry name" value="Response_reg"/>
    <property type="match status" value="1"/>
</dbReference>
<dbReference type="PROSITE" id="PS01124">
    <property type="entry name" value="HTH_ARAC_FAMILY_2"/>
    <property type="match status" value="1"/>
</dbReference>
<dbReference type="GO" id="GO:0000160">
    <property type="term" value="P:phosphorelay signal transduction system"/>
    <property type="evidence" value="ECO:0007669"/>
    <property type="project" value="UniProtKB-KW"/>
</dbReference>
<dbReference type="PANTHER" id="PTHR42713">
    <property type="entry name" value="HISTIDINE KINASE-RELATED"/>
    <property type="match status" value="1"/>
</dbReference>
<evidence type="ECO:0000313" key="11">
    <source>
        <dbReference type="EMBL" id="GGG64274.1"/>
    </source>
</evidence>
<dbReference type="SUPFAM" id="SSF52172">
    <property type="entry name" value="CheY-like"/>
    <property type="match status" value="1"/>
</dbReference>
<dbReference type="SMART" id="SM00342">
    <property type="entry name" value="HTH_ARAC"/>
    <property type="match status" value="1"/>
</dbReference>
<gene>
    <name evidence="11" type="primary">yesN</name>
    <name evidence="11" type="ORF">GCM10010918_17910</name>
</gene>
<evidence type="ECO:0000256" key="3">
    <source>
        <dbReference type="ARBA" id="ARBA00022553"/>
    </source>
</evidence>
<feature type="domain" description="Response regulatory" evidence="10">
    <location>
        <begin position="5"/>
        <end position="122"/>
    </location>
</feature>
<dbReference type="SMART" id="SM00448">
    <property type="entry name" value="REC"/>
    <property type="match status" value="1"/>
</dbReference>
<evidence type="ECO:0000256" key="2">
    <source>
        <dbReference type="ARBA" id="ARBA00022490"/>
    </source>
</evidence>
<evidence type="ECO:0000256" key="7">
    <source>
        <dbReference type="ARBA" id="ARBA00023163"/>
    </source>
</evidence>
<name>A0A917H1C0_9BACL</name>
<keyword evidence="4" id="KW-0902">Two-component regulatory system</keyword>
<sequence>MSNYKVLVVDDERMIREGIADMIDWRSLGLMLAGTAPDGLSAYREIIEKRPDIVITDIKMPKLNGLELIQKTQSEISGTTFIVLSGYGEFELAAQAMKFGVKHYLLKPSNEEEIIQVLHEVKAELEAQRSKERQWEGMQRQLAETGSSGQSARSNAFYATTEGWGASDSELVPGAAANAAVWSAEEDEYVRTIAAAIRNGEESELERGLAVFFHALFEKRPEAKFATGRCMELLDAAFKEAALAFGYKKESDGVRIWQMKTLKEIQRYMTEELSAIMDSQRELRSDKRSRVIARIKQLTDEHLDNRQLSLQWLAQHHLFLNSEYLGKLFRQETGEKYTRYLTVMRMEKAKELIESLPQLKMYEIAERCGFEQDPQYFANVFKKIYDCSPAEYRKRISGVSE</sequence>
<protein>
    <submittedName>
        <fullName evidence="11">Transcriptional regulatory protein YesN</fullName>
    </submittedName>
</protein>
<dbReference type="InterPro" id="IPR051552">
    <property type="entry name" value="HptR"/>
</dbReference>
<dbReference type="Proteomes" id="UP000600247">
    <property type="component" value="Unassembled WGS sequence"/>
</dbReference>
<dbReference type="CDD" id="cd17536">
    <property type="entry name" value="REC_YesN-like"/>
    <property type="match status" value="1"/>
</dbReference>
<evidence type="ECO:0000256" key="6">
    <source>
        <dbReference type="ARBA" id="ARBA00023125"/>
    </source>
</evidence>
<dbReference type="GO" id="GO:0003700">
    <property type="term" value="F:DNA-binding transcription factor activity"/>
    <property type="evidence" value="ECO:0007669"/>
    <property type="project" value="InterPro"/>
</dbReference>
<comment type="subcellular location">
    <subcellularLocation>
        <location evidence="1">Cytoplasm</location>
    </subcellularLocation>
</comment>
<dbReference type="PROSITE" id="PS50110">
    <property type="entry name" value="RESPONSE_REGULATORY"/>
    <property type="match status" value="1"/>
</dbReference>
<evidence type="ECO:0000259" key="10">
    <source>
        <dbReference type="PROSITE" id="PS50110"/>
    </source>
</evidence>
<keyword evidence="3 8" id="KW-0597">Phosphoprotein</keyword>
<dbReference type="SUPFAM" id="SSF46689">
    <property type="entry name" value="Homeodomain-like"/>
    <property type="match status" value="1"/>
</dbReference>
<dbReference type="GO" id="GO:0005737">
    <property type="term" value="C:cytoplasm"/>
    <property type="evidence" value="ECO:0007669"/>
    <property type="project" value="UniProtKB-SubCell"/>
</dbReference>
<dbReference type="EMBL" id="BMHY01000003">
    <property type="protein sequence ID" value="GGG64274.1"/>
    <property type="molecule type" value="Genomic_DNA"/>
</dbReference>
<proteinExistence type="predicted"/>
<keyword evidence="2" id="KW-0963">Cytoplasm</keyword>
<keyword evidence="7" id="KW-0804">Transcription</keyword>
<feature type="modified residue" description="4-aspartylphosphate" evidence="8">
    <location>
        <position position="57"/>
    </location>
</feature>
<dbReference type="InterPro" id="IPR009057">
    <property type="entry name" value="Homeodomain-like_sf"/>
</dbReference>
<dbReference type="AlphaFoldDB" id="A0A917H1C0"/>
<keyword evidence="6" id="KW-0238">DNA-binding</keyword>
<keyword evidence="5" id="KW-0805">Transcription regulation</keyword>
<evidence type="ECO:0000259" key="9">
    <source>
        <dbReference type="PROSITE" id="PS01124"/>
    </source>
</evidence>
<evidence type="ECO:0000256" key="1">
    <source>
        <dbReference type="ARBA" id="ARBA00004496"/>
    </source>
</evidence>
<dbReference type="GO" id="GO:0043565">
    <property type="term" value="F:sequence-specific DNA binding"/>
    <property type="evidence" value="ECO:0007669"/>
    <property type="project" value="InterPro"/>
</dbReference>
<evidence type="ECO:0000313" key="12">
    <source>
        <dbReference type="Proteomes" id="UP000600247"/>
    </source>
</evidence>
<evidence type="ECO:0000256" key="5">
    <source>
        <dbReference type="ARBA" id="ARBA00023015"/>
    </source>
</evidence>